<keyword evidence="1" id="KW-0547">Nucleotide-binding</keyword>
<dbReference type="PANTHER" id="PTHR27001:SF931">
    <property type="entry name" value="OS11G0664100 PROTEIN"/>
    <property type="match status" value="1"/>
</dbReference>
<sequence length="230" mass="26735">MEFSGDYNPKEFCWRDLELLTDFFSEENFIGKINFGKVYRGKTQQGQQVTVKIWLHQPDERDCYPSDKDYCLTRLVSEGIFLSDPDVIHHPNLVKLMGCCCEVEYGHFGVVYDLRSKDTLLNLIDKDDLTWTQRVKVALDIARLVEHLHHHKPPYVLHFTHPALIMLDQDYNPVLFDFFNLSGGAVGDKQLSSYSDMFTFSQGYRGYIDVNFLMTGQSWNSFSAEEFLAF</sequence>
<dbReference type="InterPro" id="IPR000719">
    <property type="entry name" value="Prot_kinase_dom"/>
</dbReference>
<dbReference type="EMBL" id="OIVN01002535">
    <property type="protein sequence ID" value="SPD04448.1"/>
    <property type="molecule type" value="Genomic_DNA"/>
</dbReference>
<dbReference type="SMART" id="SM00220">
    <property type="entry name" value="S_TKc"/>
    <property type="match status" value="1"/>
</dbReference>
<dbReference type="AlphaFoldDB" id="A0A2N9GY37"/>
<accession>A0A2N9GY37</accession>
<proteinExistence type="predicted"/>
<organism evidence="4">
    <name type="scientific">Fagus sylvatica</name>
    <name type="common">Beechnut</name>
    <dbReference type="NCBI Taxonomy" id="28930"/>
    <lineage>
        <taxon>Eukaryota</taxon>
        <taxon>Viridiplantae</taxon>
        <taxon>Streptophyta</taxon>
        <taxon>Embryophyta</taxon>
        <taxon>Tracheophyta</taxon>
        <taxon>Spermatophyta</taxon>
        <taxon>Magnoliopsida</taxon>
        <taxon>eudicotyledons</taxon>
        <taxon>Gunneridae</taxon>
        <taxon>Pentapetalae</taxon>
        <taxon>rosids</taxon>
        <taxon>fabids</taxon>
        <taxon>Fagales</taxon>
        <taxon>Fagaceae</taxon>
        <taxon>Fagus</taxon>
    </lineage>
</organism>
<gene>
    <name evidence="4" type="ORF">FSB_LOCUS32330</name>
</gene>
<keyword evidence="2" id="KW-0067">ATP-binding</keyword>
<dbReference type="InterPro" id="IPR001245">
    <property type="entry name" value="Ser-Thr/Tyr_kinase_cat_dom"/>
</dbReference>
<dbReference type="SUPFAM" id="SSF56112">
    <property type="entry name" value="Protein kinase-like (PK-like)"/>
    <property type="match status" value="1"/>
</dbReference>
<dbReference type="PANTHER" id="PTHR27001">
    <property type="entry name" value="OS01G0253100 PROTEIN"/>
    <property type="match status" value="1"/>
</dbReference>
<name>A0A2N9GY37_FAGSY</name>
<evidence type="ECO:0000256" key="2">
    <source>
        <dbReference type="ARBA" id="ARBA00022840"/>
    </source>
</evidence>
<dbReference type="Gene3D" id="3.30.200.20">
    <property type="entry name" value="Phosphorylase Kinase, domain 1"/>
    <property type="match status" value="1"/>
</dbReference>
<reference evidence="4" key="1">
    <citation type="submission" date="2018-02" db="EMBL/GenBank/DDBJ databases">
        <authorList>
            <person name="Cohen D.B."/>
            <person name="Kent A.D."/>
        </authorList>
    </citation>
    <scope>NUCLEOTIDE SEQUENCE</scope>
</reference>
<dbReference type="Gene3D" id="1.10.510.10">
    <property type="entry name" value="Transferase(Phosphotransferase) domain 1"/>
    <property type="match status" value="1"/>
</dbReference>
<dbReference type="Pfam" id="PF07714">
    <property type="entry name" value="PK_Tyr_Ser-Thr"/>
    <property type="match status" value="1"/>
</dbReference>
<dbReference type="GO" id="GO:0004672">
    <property type="term" value="F:protein kinase activity"/>
    <property type="evidence" value="ECO:0007669"/>
    <property type="project" value="InterPro"/>
</dbReference>
<dbReference type="PROSITE" id="PS50011">
    <property type="entry name" value="PROTEIN_KINASE_DOM"/>
    <property type="match status" value="1"/>
</dbReference>
<evidence type="ECO:0000259" key="3">
    <source>
        <dbReference type="PROSITE" id="PS50011"/>
    </source>
</evidence>
<dbReference type="InterPro" id="IPR011009">
    <property type="entry name" value="Kinase-like_dom_sf"/>
</dbReference>
<protein>
    <recommendedName>
        <fullName evidence="3">Protein kinase domain-containing protein</fullName>
    </recommendedName>
</protein>
<dbReference type="GO" id="GO:0005524">
    <property type="term" value="F:ATP binding"/>
    <property type="evidence" value="ECO:0007669"/>
    <property type="project" value="UniProtKB-KW"/>
</dbReference>
<dbReference type="GO" id="GO:0005886">
    <property type="term" value="C:plasma membrane"/>
    <property type="evidence" value="ECO:0007669"/>
    <property type="project" value="TreeGrafter"/>
</dbReference>
<evidence type="ECO:0000256" key="1">
    <source>
        <dbReference type="ARBA" id="ARBA00022741"/>
    </source>
</evidence>
<evidence type="ECO:0000313" key="4">
    <source>
        <dbReference type="EMBL" id="SPD04448.1"/>
    </source>
</evidence>
<feature type="domain" description="Protein kinase" evidence="3">
    <location>
        <begin position="24"/>
        <end position="230"/>
    </location>
</feature>